<evidence type="ECO:0000313" key="2">
    <source>
        <dbReference type="EMBL" id="EIA18215.1"/>
    </source>
</evidence>
<organism evidence="2 3">
    <name type="scientific">Clostridium perfringens F262</name>
    <dbReference type="NCBI Taxonomy" id="883064"/>
    <lineage>
        <taxon>Bacteria</taxon>
        <taxon>Bacillati</taxon>
        <taxon>Bacillota</taxon>
        <taxon>Clostridia</taxon>
        <taxon>Eubacteriales</taxon>
        <taxon>Clostridiaceae</taxon>
        <taxon>Clostridium</taxon>
    </lineage>
</organism>
<evidence type="ECO:0000313" key="3">
    <source>
        <dbReference type="Proteomes" id="UP000005358"/>
    </source>
</evidence>
<dbReference type="Proteomes" id="UP000005358">
    <property type="component" value="Chromosome"/>
</dbReference>
<accession>A0AAV3FFW5</accession>
<gene>
    <name evidence="2" type="ORF">HA1_02432</name>
</gene>
<name>A0AAV3FFW5_CLOPF</name>
<evidence type="ECO:0000259" key="1">
    <source>
        <dbReference type="Pfam" id="PF00534"/>
    </source>
</evidence>
<dbReference type="RefSeq" id="WP_003473895.1">
    <property type="nucleotide sequence ID" value="NZ_CM001477.1"/>
</dbReference>
<dbReference type="GO" id="GO:0016757">
    <property type="term" value="F:glycosyltransferase activity"/>
    <property type="evidence" value="ECO:0007669"/>
    <property type="project" value="InterPro"/>
</dbReference>
<dbReference type="PANTHER" id="PTHR12526">
    <property type="entry name" value="GLYCOSYLTRANSFERASE"/>
    <property type="match status" value="1"/>
</dbReference>
<feature type="domain" description="Glycosyl transferase family 1" evidence="1">
    <location>
        <begin position="228"/>
        <end position="376"/>
    </location>
</feature>
<comment type="caution">
    <text evidence="2">The sequence shown here is derived from an EMBL/GenBank/DDBJ whole genome shotgun (WGS) entry which is preliminary data.</text>
</comment>
<dbReference type="EMBL" id="AFES01000013">
    <property type="protein sequence ID" value="EIA18215.1"/>
    <property type="molecule type" value="Genomic_DNA"/>
</dbReference>
<proteinExistence type="predicted"/>
<dbReference type="Pfam" id="PF00534">
    <property type="entry name" value="Glycos_transf_1"/>
    <property type="match status" value="1"/>
</dbReference>
<dbReference type="SUPFAM" id="SSF53756">
    <property type="entry name" value="UDP-Glycosyltransferase/glycogen phosphorylase"/>
    <property type="match status" value="1"/>
</dbReference>
<dbReference type="CDD" id="cd03811">
    <property type="entry name" value="GT4_GT28_WabH-like"/>
    <property type="match status" value="1"/>
</dbReference>
<dbReference type="InterPro" id="IPR001296">
    <property type="entry name" value="Glyco_trans_1"/>
</dbReference>
<dbReference type="Gene3D" id="3.40.50.2000">
    <property type="entry name" value="Glycogen Phosphorylase B"/>
    <property type="match status" value="2"/>
</dbReference>
<reference evidence="2 3" key="1">
    <citation type="journal article" date="2012" name="PLoS ONE">
        <title>Genome Sequencing and Analysis of a Type A Clostridium perfringens Isolate from a Case of Bovine Clostridial Abomasitis.</title>
        <authorList>
            <person name="Nowell V.J."/>
            <person name="Kropinski A.M."/>
            <person name="Songer J.G."/>
            <person name="Macinnes J.I."/>
            <person name="Parreira V.R."/>
            <person name="Prescott J.F."/>
        </authorList>
    </citation>
    <scope>NUCLEOTIDE SEQUENCE [LARGE SCALE GENOMIC DNA]</scope>
    <source>
        <strain evidence="2 3">F262</strain>
    </source>
</reference>
<protein>
    <submittedName>
        <fullName evidence="2">Capsular polysaccharide biosynthsis protein</fullName>
    </submittedName>
</protein>
<dbReference type="PANTHER" id="PTHR12526:SF630">
    <property type="entry name" value="GLYCOSYLTRANSFERASE"/>
    <property type="match status" value="1"/>
</dbReference>
<dbReference type="AlphaFoldDB" id="A0AAV3FFW5"/>
<sequence>MKKNIIFVIDSLVCAGAEKSLITLLSLLDYSKYNVDLQLFAYGRPLEVFIPKEVNLLKPFPYTEFCNKSIKESLKKSVKDMDFSMMISRIKYSVALRKDKGGNAKKARLFWTNNSSVIESNTKKYDIAISYAQGVPTFYVADKINATKKFAWVNVSYRLDYKEKSFQEKYYKKYNKIVTVSDSARDIFLETFSELKENIEVIYDINDCSLIRKLAESGESYTDDFDGIKILTIGRLANQKGYDLALEACKKLKERNLKFRWYVLGVGPLKEEIEKYILENDLQEHFKLLGISANPYPFIKDCDLYVQTSKFEGFGLAIAEARILNKFVVTTEFDAVYNQMIHRKNGLVVKMNSNDIANGIIEILSDEKLRKDIKCYLEKEKKGNSEEIEKFYKLII</sequence>